<dbReference type="InterPro" id="IPR029526">
    <property type="entry name" value="PGBD"/>
</dbReference>
<dbReference type="Proteomes" id="UP000694548">
    <property type="component" value="Chromosome sgr04"/>
</dbReference>
<dbReference type="PANTHER" id="PTHR46599">
    <property type="entry name" value="PIGGYBAC TRANSPOSABLE ELEMENT-DERIVED PROTEIN 4"/>
    <property type="match status" value="1"/>
</dbReference>
<dbReference type="Pfam" id="PF13843">
    <property type="entry name" value="DDE_Tnp_1_7"/>
    <property type="match status" value="1"/>
</dbReference>
<reference evidence="3" key="1">
    <citation type="submission" date="2014-08" db="EMBL/GenBank/DDBJ databases">
        <authorList>
            <person name="Senf B."/>
            <person name="Petzold A."/>
            <person name="Downie B.R."/>
            <person name="Koch P."/>
            <person name="Platzer M."/>
        </authorList>
    </citation>
    <scope>NUCLEOTIDE SEQUENCE [LARGE SCALE GENOMIC DNA]</scope>
    <source>
        <strain evidence="3">GRZ</strain>
    </source>
</reference>
<evidence type="ECO:0000313" key="4">
    <source>
        <dbReference type="Proteomes" id="UP000694548"/>
    </source>
</evidence>
<proteinExistence type="predicted"/>
<feature type="compositionally biased region" description="Low complexity" evidence="1">
    <location>
        <begin position="44"/>
        <end position="65"/>
    </location>
</feature>
<dbReference type="GeneTree" id="ENSGT00940000172289"/>
<dbReference type="Ensembl" id="ENSNFUT00015025800.1">
    <property type="protein sequence ID" value="ENSNFUP00015024682.1"/>
    <property type="gene ID" value="ENSNFUG00015011949.1"/>
</dbReference>
<evidence type="ECO:0000313" key="3">
    <source>
        <dbReference type="Ensembl" id="ENSNFUP00015024682.1"/>
    </source>
</evidence>
<keyword evidence="4" id="KW-1185">Reference proteome</keyword>
<accession>A0A8C6NTH8</accession>
<protein>
    <recommendedName>
        <fullName evidence="2">PiggyBac transposable element-derived protein domain-containing protein</fullName>
    </recommendedName>
</protein>
<dbReference type="RefSeq" id="XP_054604599.2">
    <property type="nucleotide sequence ID" value="XM_054748624.2"/>
</dbReference>
<organism evidence="3 4">
    <name type="scientific">Nothobranchius furzeri</name>
    <name type="common">Turquoise killifish</name>
    <dbReference type="NCBI Taxonomy" id="105023"/>
    <lineage>
        <taxon>Eukaryota</taxon>
        <taxon>Metazoa</taxon>
        <taxon>Chordata</taxon>
        <taxon>Craniata</taxon>
        <taxon>Vertebrata</taxon>
        <taxon>Euteleostomi</taxon>
        <taxon>Actinopterygii</taxon>
        <taxon>Neopterygii</taxon>
        <taxon>Teleostei</taxon>
        <taxon>Neoteleostei</taxon>
        <taxon>Acanthomorphata</taxon>
        <taxon>Ovalentaria</taxon>
        <taxon>Atherinomorphae</taxon>
        <taxon>Cyprinodontiformes</taxon>
        <taxon>Nothobranchiidae</taxon>
        <taxon>Nothobranchius</taxon>
    </lineage>
</organism>
<feature type="domain" description="PiggyBac transposable element-derived protein" evidence="2">
    <location>
        <begin position="133"/>
        <end position="471"/>
    </location>
</feature>
<reference evidence="3" key="3">
    <citation type="submission" date="2025-09" db="UniProtKB">
        <authorList>
            <consortium name="Ensembl"/>
        </authorList>
    </citation>
    <scope>IDENTIFICATION</scope>
</reference>
<dbReference type="AlphaFoldDB" id="A0A8C6NTH8"/>
<feature type="region of interest" description="Disordered" evidence="1">
    <location>
        <begin position="29"/>
        <end position="91"/>
    </location>
</feature>
<dbReference type="GeneID" id="129165444"/>
<evidence type="ECO:0000259" key="2">
    <source>
        <dbReference type="Pfam" id="PF13843"/>
    </source>
</evidence>
<dbReference type="PANTHER" id="PTHR46599:SF6">
    <property type="entry name" value="DUAL SPECIFICITY PHOSPHATASE 26"/>
    <property type="match status" value="1"/>
</dbReference>
<evidence type="ECO:0000256" key="1">
    <source>
        <dbReference type="SAM" id="MobiDB-lite"/>
    </source>
</evidence>
<name>A0A8C6NTH8_NOTFU</name>
<reference evidence="3" key="2">
    <citation type="submission" date="2025-08" db="UniProtKB">
        <authorList>
            <consortium name="Ensembl"/>
        </authorList>
    </citation>
    <scope>IDENTIFICATION</scope>
</reference>
<sequence>MQSLSSRRFYSNKRDTKMPTAAEALALLQNMDPCDSDGGEESFLLQESLDSDMSSSDEMSSGSESRPPPKKKGRMETQTRPNDPNCETAKDGTVWVKEEVGRPLPHSYLEPYTCDGEPTEEVRSTVKTRLQSFCCLVSLDILDIIRKCTTEHGRRKEAGWDMSVHELMAFISILLWRGVLRIPSLADAWSTTLGFSQVKTIMARNRCQDIMRHLSFDEKDTRPQRVETDKFALVSNVWQMFVANCIKSYDPGQYITIDKQLFPTKSHCPFLQYIASKPDKFGIKFWVAYDLKSKYMCNAMPYLGKDLSRPSEETRSEDVAMKLMEPFMDKGRTVTTDNYFTSLSLAQQLLSRKTSLVGTINKTRRELPPSAKQLDCKKFTTQVFSTTDTTLTVYAPKRRKTICILSTMHSTVEIRDNHKMKPNTVTDYNTMKCGVDVMDQKVRQYTVRAATRRWPVAVFFNMIDMAAVNAHMLYRACTGVKERRVDFLANLAKELAEQFMQEKMVEKEKLLCQQPATPCPWKRAMCQVTIRCKKNHANSRCVHCHKYTCGKCRQETKWQCQKCADKSDH</sequence>